<dbReference type="InterPro" id="IPR022213">
    <property type="entry name" value="DUF3742"/>
</dbReference>
<dbReference type="RefSeq" id="WP_046481279.1">
    <property type="nucleotide sequence ID" value="NZ_CP011132.1"/>
</dbReference>
<feature type="region of interest" description="Disordered" evidence="1">
    <location>
        <begin position="81"/>
        <end position="113"/>
    </location>
</feature>
<dbReference type="PATRIC" id="fig|1261127.3.peg.2013"/>
<keyword evidence="2" id="KW-1133">Transmembrane helix</keyword>
<dbReference type="Proteomes" id="UP000034085">
    <property type="component" value="Chromosome"/>
</dbReference>
<evidence type="ECO:0000256" key="2">
    <source>
        <dbReference type="SAM" id="Phobius"/>
    </source>
</evidence>
<reference evidence="3 4" key="1">
    <citation type="journal article" date="2013" name="Appl. Microbiol. Biotechnol.">
        <title>Glycerol assimilation and production of 1,3-propanediol by Citrobacter amalonaticus Y19.</title>
        <authorList>
            <person name="Ainala S.K."/>
            <person name="Ashok S."/>
            <person name="Ko Y."/>
            <person name="Park S."/>
        </authorList>
    </citation>
    <scope>NUCLEOTIDE SEQUENCE [LARGE SCALE GENOMIC DNA]</scope>
    <source>
        <strain evidence="3 4">Y19</strain>
    </source>
</reference>
<dbReference type="KEGG" id="cama:F384_09660"/>
<evidence type="ECO:0008006" key="5">
    <source>
        <dbReference type="Google" id="ProtNLM"/>
    </source>
</evidence>
<evidence type="ECO:0000313" key="4">
    <source>
        <dbReference type="Proteomes" id="UP000034085"/>
    </source>
</evidence>
<feature type="transmembrane region" description="Helical" evidence="2">
    <location>
        <begin position="40"/>
        <end position="73"/>
    </location>
</feature>
<dbReference type="HOGENOM" id="CLU_2129051_0_0_6"/>
<accession>A0A0F6REW8</accession>
<dbReference type="Pfam" id="PF12553">
    <property type="entry name" value="DUF3742"/>
    <property type="match status" value="1"/>
</dbReference>
<organism evidence="3 4">
    <name type="scientific">Citrobacter amalonaticus Y19</name>
    <dbReference type="NCBI Taxonomy" id="1261127"/>
    <lineage>
        <taxon>Bacteria</taxon>
        <taxon>Pseudomonadati</taxon>
        <taxon>Pseudomonadota</taxon>
        <taxon>Gammaproteobacteria</taxon>
        <taxon>Enterobacterales</taxon>
        <taxon>Enterobacteriaceae</taxon>
        <taxon>Citrobacter</taxon>
    </lineage>
</organism>
<proteinExistence type="predicted"/>
<protein>
    <recommendedName>
        <fullName evidence="5">DUF3742 family protein</fullName>
    </recommendedName>
</protein>
<dbReference type="EMBL" id="CP011132">
    <property type="protein sequence ID" value="AKE58900.1"/>
    <property type="molecule type" value="Genomic_DNA"/>
</dbReference>
<name>A0A0F6REW8_CITAM</name>
<keyword evidence="2" id="KW-0812">Transmembrane</keyword>
<sequence>MKQQNIGYRLGFRTRQFVRWLSVQEIRLQQRGVPYWITKLPLYLCIAAAVGLLLAGALFAALCLALMIFMAWYLNTAANGRSEGPKGDEPSDGYNATGPEGPGFYYSGRRIDD</sequence>
<gene>
    <name evidence="3" type="ORF">F384_09660</name>
</gene>
<evidence type="ECO:0000256" key="1">
    <source>
        <dbReference type="SAM" id="MobiDB-lite"/>
    </source>
</evidence>
<dbReference type="AlphaFoldDB" id="A0A0F6REW8"/>
<keyword evidence="2" id="KW-0472">Membrane</keyword>
<evidence type="ECO:0000313" key="3">
    <source>
        <dbReference type="EMBL" id="AKE58900.1"/>
    </source>
</evidence>